<accession>A0A8S5QQ16</accession>
<proteinExistence type="predicted"/>
<dbReference type="EMBL" id="BK015707">
    <property type="protein sequence ID" value="DAE21090.1"/>
    <property type="molecule type" value="Genomic_DNA"/>
</dbReference>
<sequence length="140" mass="16725">MKFKINNREWKITETSQESIKNMQNIRKANEEENLKSIDTRYYGITYCDIQKIYIDEDLPADRKKATLIHELTHCYIDNYITHCEKQYSEEDVADIVANSYDIIHEIVEQYERNNGVNIEQRIDSILLDGKPILYCERQK</sequence>
<reference evidence="1" key="1">
    <citation type="journal article" date="2021" name="Proc. Natl. Acad. Sci. U.S.A.">
        <title>A Catalog of Tens of Thousands of Viruses from Human Metagenomes Reveals Hidden Associations with Chronic Diseases.</title>
        <authorList>
            <person name="Tisza M.J."/>
            <person name="Buck C.B."/>
        </authorList>
    </citation>
    <scope>NUCLEOTIDE SEQUENCE</scope>
    <source>
        <strain evidence="1">CtRCE13</strain>
    </source>
</reference>
<organism evidence="1">
    <name type="scientific">Siphoviridae sp. ctRCE13</name>
    <dbReference type="NCBI Taxonomy" id="2826332"/>
    <lineage>
        <taxon>Viruses</taxon>
        <taxon>Duplodnaviria</taxon>
        <taxon>Heunggongvirae</taxon>
        <taxon>Uroviricota</taxon>
        <taxon>Caudoviricetes</taxon>
    </lineage>
</organism>
<dbReference type="Gene3D" id="1.10.10.2910">
    <property type="match status" value="1"/>
</dbReference>
<protein>
    <recommendedName>
        <fullName evidence="2">IrrE N-terminal-like domain-containing protein</fullName>
    </recommendedName>
</protein>
<evidence type="ECO:0000313" key="1">
    <source>
        <dbReference type="EMBL" id="DAE21090.1"/>
    </source>
</evidence>
<evidence type="ECO:0008006" key="2">
    <source>
        <dbReference type="Google" id="ProtNLM"/>
    </source>
</evidence>
<name>A0A8S5QQ16_9CAUD</name>